<dbReference type="EMBL" id="AZHC01000010">
    <property type="protein sequence ID" value="OAA44297.1"/>
    <property type="molecule type" value="Genomic_DNA"/>
</dbReference>
<sequence>MALDPEKIDELLRRVRNEDFGDLMSSDQETGLYYCQTLFIDEEKCPAEIRTERAPSLATSATGMSPAFDTFDSSSVYSSCTDPPPLYGPEAAGRQRPAMFDDIPSLLLLPCEFEKFSGCSMTFSIDDENRWINHIINEHLHGCLPKFSICWFCDGRDAEFRCLTNQTEAQISCYRRRMYHIADHFRYGKTAADIRPDFHFLDHLHNHQLIDEAVFQWAKKQGEFPSHHMPHRFRAQSTPQEVCHVERAKSGGRRTTMQQKSTL</sequence>
<comment type="caution">
    <text evidence="1">The sequence shown here is derived from an EMBL/GenBank/DDBJ whole genome shotgun (WGS) entry which is preliminary data.</text>
</comment>
<reference evidence="1 2" key="1">
    <citation type="journal article" date="2016" name="Genome Biol. Evol.">
        <title>Divergent and convergent evolution of fungal pathogenicity.</title>
        <authorList>
            <person name="Shang Y."/>
            <person name="Xiao G."/>
            <person name="Zheng P."/>
            <person name="Cen K."/>
            <person name="Zhan S."/>
            <person name="Wang C."/>
        </authorList>
    </citation>
    <scope>NUCLEOTIDE SEQUENCE [LARGE SCALE GENOMIC DNA]</scope>
    <source>
        <strain evidence="1 2">RCEF 4871</strain>
    </source>
</reference>
<dbReference type="Proteomes" id="UP000243498">
    <property type="component" value="Unassembled WGS sequence"/>
</dbReference>
<gene>
    <name evidence="1" type="ORF">NOR_04025</name>
</gene>
<evidence type="ECO:0000313" key="2">
    <source>
        <dbReference type="Proteomes" id="UP000243498"/>
    </source>
</evidence>
<proteinExistence type="predicted"/>
<dbReference type="AlphaFoldDB" id="A0A167ER40"/>
<dbReference type="STRING" id="1081105.A0A167ER40"/>
<organism evidence="1 2">
    <name type="scientific">Metarhizium rileyi (strain RCEF 4871)</name>
    <name type="common">Nomuraea rileyi</name>
    <dbReference type="NCBI Taxonomy" id="1649241"/>
    <lineage>
        <taxon>Eukaryota</taxon>
        <taxon>Fungi</taxon>
        <taxon>Dikarya</taxon>
        <taxon>Ascomycota</taxon>
        <taxon>Pezizomycotina</taxon>
        <taxon>Sordariomycetes</taxon>
        <taxon>Hypocreomycetidae</taxon>
        <taxon>Hypocreales</taxon>
        <taxon>Clavicipitaceae</taxon>
        <taxon>Metarhizium</taxon>
    </lineage>
</organism>
<name>A0A167ER40_METRR</name>
<accession>A0A167ER40</accession>
<keyword evidence="2" id="KW-1185">Reference proteome</keyword>
<protein>
    <submittedName>
        <fullName evidence="1">Uncharacterized protein</fullName>
    </submittedName>
</protein>
<evidence type="ECO:0000313" key="1">
    <source>
        <dbReference type="EMBL" id="OAA44297.1"/>
    </source>
</evidence>
<dbReference type="OrthoDB" id="409136at2759"/>